<dbReference type="EMBL" id="LYTK01000001">
    <property type="protein sequence ID" value="OBQ72376.1"/>
    <property type="molecule type" value="Genomic_DNA"/>
</dbReference>
<dbReference type="RefSeq" id="WP_065005024.1">
    <property type="nucleotide sequence ID" value="NZ_CP033334.1"/>
</dbReference>
<proteinExistence type="predicted"/>
<evidence type="ECO:0000313" key="2">
    <source>
        <dbReference type="Proteomes" id="UP000093737"/>
    </source>
</evidence>
<accession>A0A6M7U3S6</accession>
<organism evidence="1 2">
    <name type="scientific">Rhizobium loti</name>
    <name type="common">Mesorhizobium loti</name>
    <dbReference type="NCBI Taxonomy" id="381"/>
    <lineage>
        <taxon>Bacteria</taxon>
        <taxon>Pseudomonadati</taxon>
        <taxon>Pseudomonadota</taxon>
        <taxon>Alphaproteobacteria</taxon>
        <taxon>Hyphomicrobiales</taxon>
        <taxon>Phyllobacteriaceae</taxon>
        <taxon>Mesorhizobium</taxon>
    </lineage>
</organism>
<comment type="caution">
    <text evidence="1">The sequence shown here is derived from an EMBL/GenBank/DDBJ whole genome shotgun (WGS) entry which is preliminary data.</text>
</comment>
<evidence type="ECO:0000313" key="1">
    <source>
        <dbReference type="EMBL" id="OBQ72376.1"/>
    </source>
</evidence>
<gene>
    <name evidence="1" type="ORF">A8145_06075</name>
</gene>
<sequence length="97" mass="10682">MSDTMLPILRQLHEAGEDDRVRADALLRMPDSVALKYHTVIEAACRRGDFETGVKFMAVRVALLLAVRDGNGLPRSDLVDVVDRFRIALAEFAAGDA</sequence>
<name>A0A6M7U3S6_RHILI</name>
<reference evidence="1 2" key="1">
    <citation type="submission" date="2016-05" db="EMBL/GenBank/DDBJ databases">
        <authorList>
            <person name="Ramsay J.P."/>
        </authorList>
    </citation>
    <scope>NUCLEOTIDE SEQUENCE [LARGE SCALE GENOMIC DNA]</scope>
    <source>
        <strain evidence="1 2">NZP2042</strain>
    </source>
</reference>
<dbReference type="AlphaFoldDB" id="A0A6M7U3S6"/>
<protein>
    <submittedName>
        <fullName evidence="1">Uncharacterized protein</fullName>
    </submittedName>
</protein>
<dbReference type="Proteomes" id="UP000093737">
    <property type="component" value="Unassembled WGS sequence"/>
</dbReference>